<accession>A0A1W5RMK9</accession>
<feature type="compositionally biased region" description="Basic and acidic residues" evidence="1">
    <location>
        <begin position="47"/>
        <end position="61"/>
    </location>
</feature>
<name>A0A1W5RMK9_PEDDU</name>
<proteinExistence type="predicted"/>
<dbReference type="AlphaFoldDB" id="A0A1W5RMK9"/>
<feature type="compositionally biased region" description="Low complexity" evidence="1">
    <location>
        <begin position="174"/>
        <end position="199"/>
    </location>
</feature>
<keyword evidence="2" id="KW-0934">Plastid</keyword>
<dbReference type="Gene3D" id="3.40.1310.20">
    <property type="match status" value="1"/>
</dbReference>
<geneLocation type="chloroplast" evidence="2"/>
<gene>
    <name evidence="2" type="primary">orf432</name>
</gene>
<feature type="compositionally biased region" description="Basic and acidic residues" evidence="1">
    <location>
        <begin position="26"/>
        <end position="37"/>
    </location>
</feature>
<dbReference type="GeneID" id="32880163"/>
<protein>
    <submittedName>
        <fullName evidence="2">Uncharacterized protein</fullName>
    </submittedName>
</protein>
<feature type="region of interest" description="Disordered" evidence="1">
    <location>
        <begin position="170"/>
        <end position="199"/>
    </location>
</feature>
<sequence length="432" mass="48852">MDNSLLEGVQEKQSLVSGPKKRGRPRKTETKVQDSKVNEGGAVVPNEPEHRLESNDVAKEEQVREVQASEVQAAEQTISKEVQEEQAREVQAIEVQKEQTNEVQADKATEVQARQVQVEQVREVQVEADGIFVFKKQKEQVREVQASEVQATAVLGKQAREVQKVQAAQTSMVQAAQTTEPTEVQAAQTTEATAVQATEASEVEAAQAREATVVQATEAREVQPAQAREETAEQTTEETEVQEEEEGIIVLKEQEDEQVRKVQAKEEQDETEQEFIISNSKNLIDQDILEEQQKPKTRISFAYSLWEESTKAEYQSRSPIFRFIGRVTIHEQNKHLFDGPEALGEILRSHGVEVYAFQMEVGELTQKQHFQMFLKVKKKIRAKQFAIELNHEIFGIEIQPAIANDRVCIKYCTKDDTRVQGPWVHPSNLLGI</sequence>
<evidence type="ECO:0000256" key="1">
    <source>
        <dbReference type="SAM" id="MobiDB-lite"/>
    </source>
</evidence>
<feature type="region of interest" description="Disordered" evidence="1">
    <location>
        <begin position="1"/>
        <end position="61"/>
    </location>
</feature>
<organism evidence="2">
    <name type="scientific">Pediastrum duplex</name>
    <name type="common">Green alga</name>
    <dbReference type="NCBI Taxonomy" id="3105"/>
    <lineage>
        <taxon>Eukaryota</taxon>
        <taxon>Viridiplantae</taxon>
        <taxon>Chlorophyta</taxon>
        <taxon>core chlorophytes</taxon>
        <taxon>Chlorophyceae</taxon>
        <taxon>CS clade</taxon>
        <taxon>Sphaeropleales</taxon>
        <taxon>Hydrodictyaceae</taxon>
        <taxon>Pediastrum</taxon>
    </lineage>
</organism>
<feature type="compositionally biased region" description="Acidic residues" evidence="1">
    <location>
        <begin position="235"/>
        <end position="245"/>
    </location>
</feature>
<dbReference type="RefSeq" id="YP_009364068.1">
    <property type="nucleotide sequence ID" value="NC_034654.1"/>
</dbReference>
<reference evidence="2" key="1">
    <citation type="journal article" date="2017" name="PeerJ">
        <title>lastomes of the green algae Hydrodictyon reticulatum and Pediastrum duplex (Sphaeropleales, Chlorophyceae).</title>
        <authorList>
            <person name="McManus H.A."/>
            <person name="Sanchez D."/>
            <person name="Karol K.G."/>
        </authorList>
    </citation>
    <scope>NUCLEOTIDE SEQUENCE</scope>
</reference>
<feature type="region of interest" description="Disordered" evidence="1">
    <location>
        <begin position="222"/>
        <end position="245"/>
    </location>
</feature>
<dbReference type="EMBL" id="KY114064">
    <property type="protein sequence ID" value="AQU64416.1"/>
    <property type="molecule type" value="Genomic_DNA"/>
</dbReference>
<keyword evidence="2" id="KW-0150">Chloroplast</keyword>
<evidence type="ECO:0000313" key="2">
    <source>
        <dbReference type="EMBL" id="AQU64416.1"/>
    </source>
</evidence>